<name>A0A8T0SPM0_PANVG</name>
<keyword evidence="3" id="KW-1185">Reference proteome</keyword>
<dbReference type="EMBL" id="CM029045">
    <property type="protein sequence ID" value="KAG2599065.1"/>
    <property type="molecule type" value="Genomic_DNA"/>
</dbReference>
<feature type="region of interest" description="Disordered" evidence="1">
    <location>
        <begin position="133"/>
        <end position="155"/>
    </location>
</feature>
<proteinExistence type="predicted"/>
<protein>
    <submittedName>
        <fullName evidence="2">Uncharacterized protein</fullName>
    </submittedName>
</protein>
<reference evidence="2" key="1">
    <citation type="submission" date="2020-05" db="EMBL/GenBank/DDBJ databases">
        <title>WGS assembly of Panicum virgatum.</title>
        <authorList>
            <person name="Lovell J.T."/>
            <person name="Jenkins J."/>
            <person name="Shu S."/>
            <person name="Juenger T.E."/>
            <person name="Schmutz J."/>
        </authorList>
    </citation>
    <scope>NUCLEOTIDE SEQUENCE</scope>
    <source>
        <strain evidence="2">AP13</strain>
    </source>
</reference>
<gene>
    <name evidence="2" type="ORF">PVAP13_5KG412128</name>
</gene>
<dbReference type="Proteomes" id="UP000823388">
    <property type="component" value="Chromosome 5K"/>
</dbReference>
<evidence type="ECO:0000313" key="2">
    <source>
        <dbReference type="EMBL" id="KAG2599065.1"/>
    </source>
</evidence>
<comment type="caution">
    <text evidence="2">The sequence shown here is derived from an EMBL/GenBank/DDBJ whole genome shotgun (WGS) entry which is preliminary data.</text>
</comment>
<dbReference type="AlphaFoldDB" id="A0A8T0SPM0"/>
<accession>A0A8T0SPM0</accession>
<feature type="region of interest" description="Disordered" evidence="1">
    <location>
        <begin position="167"/>
        <end position="204"/>
    </location>
</feature>
<feature type="compositionally biased region" description="Basic and acidic residues" evidence="1">
    <location>
        <begin position="194"/>
        <end position="204"/>
    </location>
</feature>
<evidence type="ECO:0000256" key="1">
    <source>
        <dbReference type="SAM" id="MobiDB-lite"/>
    </source>
</evidence>
<sequence>MSLAAEVAGARLPRACLSRPTSPVHLLPHPLRFLLAWRLDIARLSSNWKEFGAIIPPAPCARDPLESWEIDNTHRWKISCGGRRTAQRRTSGTQPPAAEGVGRGRRRRSSGAAAGKAPLLFVDVGSAAEEIGRTKTASARDPLTYRQDGETRHTTVLEKPLRLGARAAPVVSRDDASPVSKPTRGLSAKTTTKRRVEESRCTCP</sequence>
<organism evidence="2 3">
    <name type="scientific">Panicum virgatum</name>
    <name type="common">Blackwell switchgrass</name>
    <dbReference type="NCBI Taxonomy" id="38727"/>
    <lineage>
        <taxon>Eukaryota</taxon>
        <taxon>Viridiplantae</taxon>
        <taxon>Streptophyta</taxon>
        <taxon>Embryophyta</taxon>
        <taxon>Tracheophyta</taxon>
        <taxon>Spermatophyta</taxon>
        <taxon>Magnoliopsida</taxon>
        <taxon>Liliopsida</taxon>
        <taxon>Poales</taxon>
        <taxon>Poaceae</taxon>
        <taxon>PACMAD clade</taxon>
        <taxon>Panicoideae</taxon>
        <taxon>Panicodae</taxon>
        <taxon>Paniceae</taxon>
        <taxon>Panicinae</taxon>
        <taxon>Panicum</taxon>
        <taxon>Panicum sect. Hiantes</taxon>
    </lineage>
</organism>
<evidence type="ECO:0000313" key="3">
    <source>
        <dbReference type="Proteomes" id="UP000823388"/>
    </source>
</evidence>
<feature type="region of interest" description="Disordered" evidence="1">
    <location>
        <begin position="81"/>
        <end position="113"/>
    </location>
</feature>